<feature type="transmembrane region" description="Helical" evidence="13">
    <location>
        <begin position="67"/>
        <end position="89"/>
    </location>
</feature>
<keyword evidence="8 12" id="KW-0406">Ion transport</keyword>
<evidence type="ECO:0000256" key="3">
    <source>
        <dbReference type="ARBA" id="ARBA00022448"/>
    </source>
</evidence>
<keyword evidence="10 12" id="KW-0739">Sodium transport</keyword>
<dbReference type="PANTHER" id="PTHR11690:SF288">
    <property type="entry name" value="AMILORIDE-SENSITIVE NA+ CHANNEL-RELATED"/>
    <property type="match status" value="1"/>
</dbReference>
<keyword evidence="4 12" id="KW-0894">Sodium channel</keyword>
<keyword evidence="11 12" id="KW-0407">Ion channel</keyword>
<evidence type="ECO:0000256" key="8">
    <source>
        <dbReference type="ARBA" id="ARBA00023065"/>
    </source>
</evidence>
<evidence type="ECO:0000256" key="6">
    <source>
        <dbReference type="ARBA" id="ARBA00022989"/>
    </source>
</evidence>
<dbReference type="GO" id="GO:0005886">
    <property type="term" value="C:plasma membrane"/>
    <property type="evidence" value="ECO:0000318"/>
    <property type="project" value="GO_Central"/>
</dbReference>
<evidence type="ECO:0000256" key="12">
    <source>
        <dbReference type="RuleBase" id="RU000679"/>
    </source>
</evidence>
<keyword evidence="15" id="KW-1185">Reference proteome</keyword>
<keyword evidence="7" id="KW-0915">Sodium</keyword>
<evidence type="ECO:0000256" key="11">
    <source>
        <dbReference type="ARBA" id="ARBA00023303"/>
    </source>
</evidence>
<comment type="similarity">
    <text evidence="2 12">Belongs to the amiloride-sensitive sodium channel (TC 1.A.6) family.</text>
</comment>
<dbReference type="InterPro" id="IPR001873">
    <property type="entry name" value="ENaC"/>
</dbReference>
<protein>
    <submittedName>
        <fullName evidence="14">Pickpocket protein 28-like Protein</fullName>
    </submittedName>
</protein>
<dbReference type="HOGENOM" id="CLU_024950_1_1_1"/>
<keyword evidence="9 13" id="KW-0472">Membrane</keyword>
<evidence type="ECO:0000256" key="4">
    <source>
        <dbReference type="ARBA" id="ARBA00022461"/>
    </source>
</evidence>
<dbReference type="EMBL" id="KQ971321">
    <property type="protein sequence ID" value="EFA00686.2"/>
    <property type="molecule type" value="Genomic_DNA"/>
</dbReference>
<keyword evidence="5 12" id="KW-0812">Transmembrane</keyword>
<evidence type="ECO:0000256" key="9">
    <source>
        <dbReference type="ARBA" id="ARBA00023136"/>
    </source>
</evidence>
<dbReference type="GO" id="GO:0035725">
    <property type="term" value="P:sodium ion transmembrane transport"/>
    <property type="evidence" value="ECO:0000318"/>
    <property type="project" value="GO_Central"/>
</dbReference>
<evidence type="ECO:0000256" key="10">
    <source>
        <dbReference type="ARBA" id="ARBA00023201"/>
    </source>
</evidence>
<gene>
    <name evidence="14" type="primary">AUGUSTUS-3.0.2_03563</name>
    <name evidence="14" type="ORF">TcasGA2_TC003563</name>
</gene>
<reference evidence="14 15" key="2">
    <citation type="journal article" date="2010" name="Nucleic Acids Res.">
        <title>BeetleBase in 2010: revisions to provide comprehensive genomic information for Tribolium castaneum.</title>
        <authorList>
            <person name="Kim H.S."/>
            <person name="Murphy T."/>
            <person name="Xia J."/>
            <person name="Caragea D."/>
            <person name="Park Y."/>
            <person name="Beeman R.W."/>
            <person name="Lorenzen M.D."/>
            <person name="Butcher S."/>
            <person name="Manak J.R."/>
            <person name="Brown S.J."/>
        </authorList>
    </citation>
    <scope>GENOME REANNOTATION</scope>
    <source>
        <strain evidence="14 15">Georgia GA2</strain>
    </source>
</reference>
<dbReference type="PROSITE" id="PS01206">
    <property type="entry name" value="ASC"/>
    <property type="match status" value="1"/>
</dbReference>
<organism evidence="14 15">
    <name type="scientific">Tribolium castaneum</name>
    <name type="common">Red flour beetle</name>
    <dbReference type="NCBI Taxonomy" id="7070"/>
    <lineage>
        <taxon>Eukaryota</taxon>
        <taxon>Metazoa</taxon>
        <taxon>Ecdysozoa</taxon>
        <taxon>Arthropoda</taxon>
        <taxon>Hexapoda</taxon>
        <taxon>Insecta</taxon>
        <taxon>Pterygota</taxon>
        <taxon>Neoptera</taxon>
        <taxon>Endopterygota</taxon>
        <taxon>Coleoptera</taxon>
        <taxon>Polyphaga</taxon>
        <taxon>Cucujiformia</taxon>
        <taxon>Tenebrionidae</taxon>
        <taxon>Tenebrionidae incertae sedis</taxon>
        <taxon>Tribolium</taxon>
    </lineage>
</organism>
<evidence type="ECO:0000313" key="14">
    <source>
        <dbReference type="EMBL" id="EFA00686.2"/>
    </source>
</evidence>
<evidence type="ECO:0000256" key="1">
    <source>
        <dbReference type="ARBA" id="ARBA00004141"/>
    </source>
</evidence>
<dbReference type="eggNOG" id="KOG4294">
    <property type="taxonomic scope" value="Eukaryota"/>
</dbReference>
<keyword evidence="3 12" id="KW-0813">Transport</keyword>
<dbReference type="InterPro" id="IPR020903">
    <property type="entry name" value="ENaC_CS"/>
</dbReference>
<evidence type="ECO:0000256" key="2">
    <source>
        <dbReference type="ARBA" id="ARBA00007193"/>
    </source>
</evidence>
<dbReference type="InParanoid" id="D6WHS4"/>
<dbReference type="Proteomes" id="UP000007266">
    <property type="component" value="Linkage group 3"/>
</dbReference>
<name>D6WHS4_TRICA</name>
<accession>D6WHS4</accession>
<dbReference type="OMA" id="YFSHERT"/>
<comment type="subcellular location">
    <subcellularLocation>
        <location evidence="1">Membrane</location>
        <topology evidence="1">Multi-pass membrane protein</topology>
    </subcellularLocation>
</comment>
<keyword evidence="6 13" id="KW-1133">Transmembrane helix</keyword>
<dbReference type="GO" id="GO:0015280">
    <property type="term" value="F:ligand-gated sodium channel activity"/>
    <property type="evidence" value="ECO:0000318"/>
    <property type="project" value="GO_Central"/>
</dbReference>
<evidence type="ECO:0000256" key="13">
    <source>
        <dbReference type="SAM" id="Phobius"/>
    </source>
</evidence>
<evidence type="ECO:0000256" key="7">
    <source>
        <dbReference type="ARBA" id="ARBA00023053"/>
    </source>
</evidence>
<dbReference type="Gene3D" id="2.60.470.10">
    <property type="entry name" value="Acid-sensing ion channels like domains"/>
    <property type="match status" value="1"/>
</dbReference>
<dbReference type="AlphaFoldDB" id="D6WHS4"/>
<dbReference type="PANTHER" id="PTHR11690">
    <property type="entry name" value="AMILORIDE-SENSITIVE SODIUM CHANNEL-RELATED"/>
    <property type="match status" value="1"/>
</dbReference>
<sequence length="477" mass="55497">MTIMSMCGSERGDLELTDKENCGKNENGKSSYNCGQNLLNYVVEFCNNGTIHGIRYFGEYRTWIEKLWWGVSISLSLYFCVSLIIQTYIKWETSPVIVSFATKETAVWQIPFPAVTICPESKTRASVFNYTYYFRKKRNNEPLTEEEERRFGYLSFICDTKPNIEYKAPKFAGEEMLEFLDEAQPKFLENSFDCRFMGIEYNCSELFVPIFTDDGICYTFNIVDRTQLLHDIVIHYKNFHKTKVAHDWTLEDGYVSSAGIDAYPRRALRAGVPFSLEIKMSVDVDDLDYTCGKTSVKGFKVQISHPQRMPRVRHQHFVVPLEHLAKARIAPDMMTTSAEVKQYKPKKRNCHFPSERGLKYFKKYSKSNCALECFANFTMIRCGCVPYYAPREKGMPLCGGGSLRCLEEAQKYQLRGNLEKKFDALNNRKTHSDIPNCRCYPICTSMYYDIENTQTSWDWRTTYKYNDDERVNISDSK</sequence>
<dbReference type="Pfam" id="PF00858">
    <property type="entry name" value="ASC"/>
    <property type="match status" value="1"/>
</dbReference>
<proteinExistence type="inferred from homology"/>
<evidence type="ECO:0000256" key="5">
    <source>
        <dbReference type="ARBA" id="ARBA00022692"/>
    </source>
</evidence>
<evidence type="ECO:0000313" key="15">
    <source>
        <dbReference type="Proteomes" id="UP000007266"/>
    </source>
</evidence>
<reference evidence="14 15" key="1">
    <citation type="journal article" date="2008" name="Nature">
        <title>The genome of the model beetle and pest Tribolium castaneum.</title>
        <authorList>
            <consortium name="Tribolium Genome Sequencing Consortium"/>
            <person name="Richards S."/>
            <person name="Gibbs R.A."/>
            <person name="Weinstock G.M."/>
            <person name="Brown S.J."/>
            <person name="Denell R."/>
            <person name="Beeman R.W."/>
            <person name="Gibbs R."/>
            <person name="Beeman R.W."/>
            <person name="Brown S.J."/>
            <person name="Bucher G."/>
            <person name="Friedrich M."/>
            <person name="Grimmelikhuijzen C.J."/>
            <person name="Klingler M."/>
            <person name="Lorenzen M."/>
            <person name="Richards S."/>
            <person name="Roth S."/>
            <person name="Schroder R."/>
            <person name="Tautz D."/>
            <person name="Zdobnov E.M."/>
            <person name="Muzny D."/>
            <person name="Gibbs R.A."/>
            <person name="Weinstock G.M."/>
            <person name="Attaway T."/>
            <person name="Bell S."/>
            <person name="Buhay C.J."/>
            <person name="Chandrabose M.N."/>
            <person name="Chavez D."/>
            <person name="Clerk-Blankenburg K.P."/>
            <person name="Cree A."/>
            <person name="Dao M."/>
            <person name="Davis C."/>
            <person name="Chacko J."/>
            <person name="Dinh H."/>
            <person name="Dugan-Rocha S."/>
            <person name="Fowler G."/>
            <person name="Garner T.T."/>
            <person name="Garnes J."/>
            <person name="Gnirke A."/>
            <person name="Hawes A."/>
            <person name="Hernandez J."/>
            <person name="Hines S."/>
            <person name="Holder M."/>
            <person name="Hume J."/>
            <person name="Jhangiani S.N."/>
            <person name="Joshi V."/>
            <person name="Khan Z.M."/>
            <person name="Jackson L."/>
            <person name="Kovar C."/>
            <person name="Kowis A."/>
            <person name="Lee S."/>
            <person name="Lewis L.R."/>
            <person name="Margolis J."/>
            <person name="Morgan M."/>
            <person name="Nazareth L.V."/>
            <person name="Nguyen N."/>
            <person name="Okwuonu G."/>
            <person name="Parker D."/>
            <person name="Richards S."/>
            <person name="Ruiz S.J."/>
            <person name="Santibanez J."/>
            <person name="Savard J."/>
            <person name="Scherer S.E."/>
            <person name="Schneider B."/>
            <person name="Sodergren E."/>
            <person name="Tautz D."/>
            <person name="Vattahil S."/>
            <person name="Villasana D."/>
            <person name="White C.S."/>
            <person name="Wright R."/>
            <person name="Park Y."/>
            <person name="Beeman R.W."/>
            <person name="Lord J."/>
            <person name="Oppert B."/>
            <person name="Lorenzen M."/>
            <person name="Brown S."/>
            <person name="Wang L."/>
            <person name="Savard J."/>
            <person name="Tautz D."/>
            <person name="Richards S."/>
            <person name="Weinstock G."/>
            <person name="Gibbs R.A."/>
            <person name="Liu Y."/>
            <person name="Worley K."/>
            <person name="Weinstock G."/>
            <person name="Elsik C.G."/>
            <person name="Reese J.T."/>
            <person name="Elhaik E."/>
            <person name="Landan G."/>
            <person name="Graur D."/>
            <person name="Arensburger P."/>
            <person name="Atkinson P."/>
            <person name="Beeman R.W."/>
            <person name="Beidler J."/>
            <person name="Brown S.J."/>
            <person name="Demuth J.P."/>
            <person name="Drury D.W."/>
            <person name="Du Y.Z."/>
            <person name="Fujiwara H."/>
            <person name="Lorenzen M."/>
            <person name="Maselli V."/>
            <person name="Osanai M."/>
            <person name="Park Y."/>
            <person name="Robertson H.M."/>
            <person name="Tu Z."/>
            <person name="Wang J.J."/>
            <person name="Wang S."/>
            <person name="Richards S."/>
            <person name="Song H."/>
            <person name="Zhang L."/>
            <person name="Sodergren E."/>
            <person name="Werner D."/>
            <person name="Stanke M."/>
            <person name="Morgenstern B."/>
            <person name="Solovyev V."/>
            <person name="Kosarev P."/>
            <person name="Brown G."/>
            <person name="Chen H.C."/>
            <person name="Ermolaeva O."/>
            <person name="Hlavina W."/>
            <person name="Kapustin Y."/>
            <person name="Kiryutin B."/>
            <person name="Kitts P."/>
            <person name="Maglott D."/>
            <person name="Pruitt K."/>
            <person name="Sapojnikov V."/>
            <person name="Souvorov A."/>
            <person name="Mackey A.J."/>
            <person name="Waterhouse R.M."/>
            <person name="Wyder S."/>
            <person name="Zdobnov E.M."/>
            <person name="Zdobnov E.M."/>
            <person name="Wyder S."/>
            <person name="Kriventseva E.V."/>
            <person name="Kadowaki T."/>
            <person name="Bork P."/>
            <person name="Aranda M."/>
            <person name="Bao R."/>
            <person name="Beermann A."/>
            <person name="Berns N."/>
            <person name="Bolognesi R."/>
            <person name="Bonneton F."/>
            <person name="Bopp D."/>
            <person name="Brown S.J."/>
            <person name="Bucher G."/>
            <person name="Butts T."/>
            <person name="Chaumot A."/>
            <person name="Denell R.E."/>
            <person name="Ferrier D.E."/>
            <person name="Friedrich M."/>
            <person name="Gordon C.M."/>
            <person name="Jindra M."/>
            <person name="Klingler M."/>
            <person name="Lan Q."/>
            <person name="Lattorff H.M."/>
            <person name="Laudet V."/>
            <person name="von Levetsow C."/>
            <person name="Liu Z."/>
            <person name="Lutz R."/>
            <person name="Lynch J.A."/>
            <person name="da Fonseca R.N."/>
            <person name="Posnien N."/>
            <person name="Reuter R."/>
            <person name="Roth S."/>
            <person name="Savard J."/>
            <person name="Schinko J.B."/>
            <person name="Schmitt C."/>
            <person name="Schoppmeier M."/>
            <person name="Schroder R."/>
            <person name="Shippy T.D."/>
            <person name="Simonnet F."/>
            <person name="Marques-Souza H."/>
            <person name="Tautz D."/>
            <person name="Tomoyasu Y."/>
            <person name="Trauner J."/>
            <person name="Van der Zee M."/>
            <person name="Vervoort M."/>
            <person name="Wittkopp N."/>
            <person name="Wimmer E.A."/>
            <person name="Yang X."/>
            <person name="Jones A.K."/>
            <person name="Sattelle D.B."/>
            <person name="Ebert P.R."/>
            <person name="Nelson D."/>
            <person name="Scott J.G."/>
            <person name="Beeman R.W."/>
            <person name="Muthukrishnan S."/>
            <person name="Kramer K.J."/>
            <person name="Arakane Y."/>
            <person name="Beeman R.W."/>
            <person name="Zhu Q."/>
            <person name="Hogenkamp D."/>
            <person name="Dixit R."/>
            <person name="Oppert B."/>
            <person name="Jiang H."/>
            <person name="Zou Z."/>
            <person name="Marshall J."/>
            <person name="Elpidina E."/>
            <person name="Vinokurov K."/>
            <person name="Oppert C."/>
            <person name="Zou Z."/>
            <person name="Evans J."/>
            <person name="Lu Z."/>
            <person name="Zhao P."/>
            <person name="Sumathipala N."/>
            <person name="Altincicek B."/>
            <person name="Vilcinskas A."/>
            <person name="Williams M."/>
            <person name="Hultmark D."/>
            <person name="Hetru C."/>
            <person name="Jiang H."/>
            <person name="Grimmelikhuijzen C.J."/>
            <person name="Hauser F."/>
            <person name="Cazzamali G."/>
            <person name="Williamson M."/>
            <person name="Park Y."/>
            <person name="Li B."/>
            <person name="Tanaka Y."/>
            <person name="Predel R."/>
            <person name="Neupert S."/>
            <person name="Schachtner J."/>
            <person name="Verleyen P."/>
            <person name="Raible F."/>
            <person name="Bork P."/>
            <person name="Friedrich M."/>
            <person name="Walden K.K."/>
            <person name="Robertson H.M."/>
            <person name="Angeli S."/>
            <person name="Foret S."/>
            <person name="Bucher G."/>
            <person name="Schuetz S."/>
            <person name="Maleszka R."/>
            <person name="Wimmer E.A."/>
            <person name="Beeman R.W."/>
            <person name="Lorenzen M."/>
            <person name="Tomoyasu Y."/>
            <person name="Miller S.C."/>
            <person name="Grossmann D."/>
            <person name="Bucher G."/>
        </authorList>
    </citation>
    <scope>NUCLEOTIDE SEQUENCE [LARGE SCALE GENOMIC DNA]</scope>
    <source>
        <strain evidence="14 15">Georgia GA2</strain>
    </source>
</reference>